<evidence type="ECO:0000313" key="1">
    <source>
        <dbReference type="EMBL" id="SFK12119.1"/>
    </source>
</evidence>
<reference evidence="2" key="1">
    <citation type="submission" date="2016-10" db="EMBL/GenBank/DDBJ databases">
        <authorList>
            <person name="Varghese N."/>
            <person name="Submissions S."/>
        </authorList>
    </citation>
    <scope>NUCLEOTIDE SEQUENCE [LARGE SCALE GENOMIC DNA]</scope>
    <source>
        <strain evidence="2">Nm69</strain>
    </source>
</reference>
<dbReference type="Gene3D" id="2.10.70.10">
    <property type="entry name" value="Complement Module, domain 1"/>
    <property type="match status" value="1"/>
</dbReference>
<protein>
    <submittedName>
        <fullName evidence="1">Hemin uptake protein HemP</fullName>
    </submittedName>
</protein>
<proteinExistence type="predicted"/>
<keyword evidence="2" id="KW-1185">Reference proteome</keyword>
<dbReference type="RefSeq" id="WP_090696223.1">
    <property type="nucleotide sequence ID" value="NZ_FOSP01000001.1"/>
</dbReference>
<dbReference type="AlphaFoldDB" id="A0A1I3WYA7"/>
<dbReference type="Pfam" id="PF10636">
    <property type="entry name" value="hemP"/>
    <property type="match status" value="1"/>
</dbReference>
<evidence type="ECO:0000313" key="2">
    <source>
        <dbReference type="Proteomes" id="UP000199533"/>
    </source>
</evidence>
<organism evidence="1 2">
    <name type="scientific">Nitrosomonas aestuarii</name>
    <dbReference type="NCBI Taxonomy" id="52441"/>
    <lineage>
        <taxon>Bacteria</taxon>
        <taxon>Pseudomonadati</taxon>
        <taxon>Pseudomonadota</taxon>
        <taxon>Betaproteobacteria</taxon>
        <taxon>Nitrosomonadales</taxon>
        <taxon>Nitrosomonadaceae</taxon>
        <taxon>Nitrosomonas</taxon>
    </lineage>
</organism>
<sequence>MHNSEKIPALSTQIDNIQTPITPQQKMAIDTKTLFAYGNVVYLQHQGECYLLRRTRNGKLILTK</sequence>
<dbReference type="InterPro" id="IPR019600">
    <property type="entry name" value="Hemin_uptake_protein_HemP"/>
</dbReference>
<accession>A0A1I3WYA7</accession>
<name>A0A1I3WYA7_9PROT</name>
<dbReference type="Proteomes" id="UP000199533">
    <property type="component" value="Unassembled WGS sequence"/>
</dbReference>
<gene>
    <name evidence="1" type="ORF">SAMN05216302_100119</name>
</gene>
<dbReference type="EMBL" id="FOSP01000001">
    <property type="protein sequence ID" value="SFK12119.1"/>
    <property type="molecule type" value="Genomic_DNA"/>
</dbReference>